<feature type="domain" description="PSP1 C-terminal" evidence="2">
    <location>
        <begin position="839"/>
        <end position="924"/>
    </location>
</feature>
<evidence type="ECO:0000313" key="4">
    <source>
        <dbReference type="Proteomes" id="UP000661280"/>
    </source>
</evidence>
<organism evidence="3 4">
    <name type="scientific">Aspergillus kawachii</name>
    <name type="common">White koji mold</name>
    <name type="synonym">Aspergillus awamori var. kawachi</name>
    <dbReference type="NCBI Taxonomy" id="1069201"/>
    <lineage>
        <taxon>Eukaryota</taxon>
        <taxon>Fungi</taxon>
        <taxon>Dikarya</taxon>
        <taxon>Ascomycota</taxon>
        <taxon>Pezizomycotina</taxon>
        <taxon>Eurotiomycetes</taxon>
        <taxon>Eurotiomycetidae</taxon>
        <taxon>Eurotiales</taxon>
        <taxon>Aspergillaceae</taxon>
        <taxon>Aspergillus</taxon>
        <taxon>Aspergillus subgen. Circumdati</taxon>
    </lineage>
</organism>
<feature type="compositionally biased region" description="Polar residues" evidence="1">
    <location>
        <begin position="285"/>
        <end position="319"/>
    </location>
</feature>
<dbReference type="AlphaFoldDB" id="A0A7R7ZV03"/>
<proteinExistence type="predicted"/>
<dbReference type="InterPro" id="IPR007557">
    <property type="entry name" value="PSP1_C"/>
</dbReference>
<dbReference type="Proteomes" id="UP000661280">
    <property type="component" value="Chromosome 2"/>
</dbReference>
<dbReference type="Pfam" id="PF04468">
    <property type="entry name" value="PSP1"/>
    <property type="match status" value="1"/>
</dbReference>
<dbReference type="InterPro" id="IPR047767">
    <property type="entry name" value="PSP1-like"/>
</dbReference>
<evidence type="ECO:0000259" key="2">
    <source>
        <dbReference type="PROSITE" id="PS51411"/>
    </source>
</evidence>
<protein>
    <recommendedName>
        <fullName evidence="2">PSP1 C-terminal domain-containing protein</fullName>
    </recommendedName>
</protein>
<dbReference type="PROSITE" id="PS51411">
    <property type="entry name" value="PSP1_C"/>
    <property type="match status" value="1"/>
</dbReference>
<dbReference type="KEGG" id="aluc:AKAW2_20510S"/>
<reference evidence="3" key="1">
    <citation type="submission" date="2021-01" db="EMBL/GenBank/DDBJ databases">
        <authorList>
            <consortium name="Aspergillus luchuensis mut. kawachii IFO 4304 genome sequencing consortium"/>
            <person name="Kazuki M."/>
            <person name="Futagami T."/>
        </authorList>
    </citation>
    <scope>NUCLEOTIDE SEQUENCE</scope>
    <source>
        <strain evidence="3">IFO 4308</strain>
    </source>
</reference>
<dbReference type="OrthoDB" id="243127at2759"/>
<accession>A0A7R7ZV03</accession>
<evidence type="ECO:0000313" key="3">
    <source>
        <dbReference type="EMBL" id="BCR95570.1"/>
    </source>
</evidence>
<feature type="region of interest" description="Disordered" evidence="1">
    <location>
        <begin position="206"/>
        <end position="322"/>
    </location>
</feature>
<dbReference type="GeneID" id="64956895"/>
<feature type="compositionally biased region" description="Low complexity" evidence="1">
    <location>
        <begin position="214"/>
        <end position="225"/>
    </location>
</feature>
<dbReference type="PANTHER" id="PTHR43830:SF3">
    <property type="entry name" value="PROTEIN PSP1"/>
    <property type="match status" value="1"/>
</dbReference>
<sequence length="1001" mass="110416">MVTLPSPHPAHLLIPFIATRHTARLDSRLSTGRKAPFYTIPSLIRQKPGRFAWRTISSYNWDGFYDRVDCLCFMLDRRRGHDFLRFLLVWDDRRYPNYYTGSGLDLNLYFFHKEAPEAGVFQAHGWLPVSPPTAASPKTYSAYTSYTWALNILDFRCLLKRPSVRYTDRVIHDLISSDVSCLLYFVSCYTPSSSFYQSIMAAPPGKSTAQAAKPVTSSTPTSNVSARLEKTHPGVRRSTPDSEALASSDDDGDHSQHVATSTSMPAPKPARRTSWLNEIPATATRKASLTTSGPLSTGASNPSSPATDQSGWPNTSPGIGSSMPWNHVGNPSFPWGTGIWNTESRKEPPPRLAEIVPSPTMSNPSTAGNYFTEEILSPTTRTTAGESAIPFSIPLHPTPKTYRSQSYSVGQLDPEFLSFMANKSSTPYSGGRPRNGSQFSALQHRSSRPSLLGELGHDPATLGRVREDDDDDAGSPDGSDGSFSNYAANQARTIEQLSRENALLRQAAGQMDNPMRDRTMSSASAASGYAIGSGIHNLHRIRGSVPEETDLAVEDLDEVGDIPGYNNIHSSGRRRLSEHSANLEKQLPPYTSFQNRTLENVRKAHWQTSLDFGSIADIPQSRRHSFADIPMRHASVSGETQAAPSTRAGMGDREEDYASIVDGPLSNVQGQNQAYFARDPVLRAADGPASMATSLHQAYTMPNAYGRHQPGLAHSHQNQLLYIVTFKCHRADVFYIQEDTGLQVKPGDLVIVEADRGTDLGTIQHANVSMQRARELKQQYAEEHYKCLMMFSRQGQNGAANVVNASSGVPGLNNRSAIGGMGPHGPHGMQDSAADIKPKLIKRLAQNHEILTLREKEGNEAKAKRVCQQKVTEHRLNMEILDAEFQMDWKKLTFYYFADSYINFNSLVTDLFKIYKTRIWMSAINPASFVTPPSAGLSAPNPLAYNHDAQADRPLDGRIYGHPPVTPWVQDETSAPTRWGYCAMLMPTPIRRSAQPLAKQS</sequence>
<dbReference type="PANTHER" id="PTHR43830">
    <property type="entry name" value="PROTEIN PSP1"/>
    <property type="match status" value="1"/>
</dbReference>
<reference evidence="3" key="2">
    <citation type="submission" date="2021-02" db="EMBL/GenBank/DDBJ databases">
        <title>Aspergillus luchuensis mut. kawachii IFO 4304 genome sequence.</title>
        <authorList>
            <person name="Mori K."/>
            <person name="Kadooka C."/>
            <person name="Goto M."/>
            <person name="Futagami T."/>
        </authorList>
    </citation>
    <scope>NUCLEOTIDE SEQUENCE</scope>
    <source>
        <strain evidence="3">IFO 4308</strain>
    </source>
</reference>
<name>A0A7R7ZV03_ASPKA</name>
<dbReference type="RefSeq" id="XP_041539336.1">
    <property type="nucleotide sequence ID" value="XM_041685231.1"/>
</dbReference>
<evidence type="ECO:0000256" key="1">
    <source>
        <dbReference type="SAM" id="MobiDB-lite"/>
    </source>
</evidence>
<keyword evidence="4" id="KW-1185">Reference proteome</keyword>
<dbReference type="EMBL" id="AP024426">
    <property type="protein sequence ID" value="BCR95570.1"/>
    <property type="molecule type" value="Genomic_DNA"/>
</dbReference>
<dbReference type="GO" id="GO:0005737">
    <property type="term" value="C:cytoplasm"/>
    <property type="evidence" value="ECO:0007669"/>
    <property type="project" value="TreeGrafter"/>
</dbReference>
<feature type="region of interest" description="Disordered" evidence="1">
    <location>
        <begin position="423"/>
        <end position="485"/>
    </location>
</feature>
<feature type="compositionally biased region" description="Polar residues" evidence="1">
    <location>
        <begin position="435"/>
        <end position="444"/>
    </location>
</feature>
<gene>
    <name evidence="3" type="ORF">AKAW2_20510S</name>
</gene>